<evidence type="ECO:0000259" key="1">
    <source>
        <dbReference type="Pfam" id="PF00534"/>
    </source>
</evidence>
<proteinExistence type="predicted"/>
<dbReference type="PANTHER" id="PTHR12526:SF638">
    <property type="entry name" value="SPORE COAT PROTEIN SA"/>
    <property type="match status" value="1"/>
</dbReference>
<evidence type="ECO:0000259" key="2">
    <source>
        <dbReference type="Pfam" id="PF13477"/>
    </source>
</evidence>
<dbReference type="Pfam" id="PF13477">
    <property type="entry name" value="Glyco_trans_4_2"/>
    <property type="match status" value="1"/>
</dbReference>
<feature type="domain" description="Glycosyltransferase subfamily 4-like N-terminal" evidence="2">
    <location>
        <begin position="8"/>
        <end position="148"/>
    </location>
</feature>
<dbReference type="Pfam" id="PF00534">
    <property type="entry name" value="Glycos_transf_1"/>
    <property type="match status" value="1"/>
</dbReference>
<name>A0ABP8MAV9_9BACT</name>
<sequence length="374" mass="42373">MQEKTLVFVGNTSWGMYNFREKTLRKLKESGYRVVVLAPEDHFSERLRQIPVEFIPLGYLKGSGTNPLTDYQLYRELKAHYESLKPEIVFHYTVKPNIYGSLAARALKIRNVAFVTGLGYAFMRRNLVAWLIRRMYNISLRKADQVWFLNQDDIADFKKEGIRAGNKTVIVNGEGIDTRFFAPAPVTYQVPVTRFLMAARMLGSKGVSEFVAAIGTLKKENFNVKGVLLGPVDGDNKDAISRADLENWENEGAITYLGETTDVRSFIADAHCVVLPSYREGIPRVLLEAGAMERPCITTRVPGCKEVITHGFNGFLCEPQDSADLARQMIAFIRLTEAQKLEMAQNARKNILARFDQPRVDRHYLDAIGELLLR</sequence>
<dbReference type="PANTHER" id="PTHR12526">
    <property type="entry name" value="GLYCOSYLTRANSFERASE"/>
    <property type="match status" value="1"/>
</dbReference>
<accession>A0ABP8MAV9</accession>
<gene>
    <name evidence="3" type="ORF">GCM10023091_42660</name>
</gene>
<dbReference type="RefSeq" id="WP_345032977.1">
    <property type="nucleotide sequence ID" value="NZ_BAABEY010000036.1"/>
</dbReference>
<organism evidence="3 4">
    <name type="scientific">Ravibacter arvi</name>
    <dbReference type="NCBI Taxonomy" id="2051041"/>
    <lineage>
        <taxon>Bacteria</taxon>
        <taxon>Pseudomonadati</taxon>
        <taxon>Bacteroidota</taxon>
        <taxon>Cytophagia</taxon>
        <taxon>Cytophagales</taxon>
        <taxon>Spirosomataceae</taxon>
        <taxon>Ravibacter</taxon>
    </lineage>
</organism>
<dbReference type="SUPFAM" id="SSF53756">
    <property type="entry name" value="UDP-Glycosyltransferase/glycogen phosphorylase"/>
    <property type="match status" value="1"/>
</dbReference>
<feature type="domain" description="Glycosyl transferase family 1" evidence="1">
    <location>
        <begin position="195"/>
        <end position="349"/>
    </location>
</feature>
<dbReference type="CDD" id="cd03808">
    <property type="entry name" value="GT4_CapM-like"/>
    <property type="match status" value="1"/>
</dbReference>
<keyword evidence="4" id="KW-1185">Reference proteome</keyword>
<comment type="caution">
    <text evidence="3">The sequence shown here is derived from an EMBL/GenBank/DDBJ whole genome shotgun (WGS) entry which is preliminary data.</text>
</comment>
<dbReference type="Proteomes" id="UP001501508">
    <property type="component" value="Unassembled WGS sequence"/>
</dbReference>
<dbReference type="Gene3D" id="3.40.50.2000">
    <property type="entry name" value="Glycogen Phosphorylase B"/>
    <property type="match status" value="2"/>
</dbReference>
<dbReference type="InterPro" id="IPR028098">
    <property type="entry name" value="Glyco_trans_4-like_N"/>
</dbReference>
<dbReference type="InterPro" id="IPR001296">
    <property type="entry name" value="Glyco_trans_1"/>
</dbReference>
<dbReference type="EMBL" id="BAABEY010000036">
    <property type="protein sequence ID" value="GAA4447553.1"/>
    <property type="molecule type" value="Genomic_DNA"/>
</dbReference>
<reference evidence="4" key="1">
    <citation type="journal article" date="2019" name="Int. J. Syst. Evol. Microbiol.">
        <title>The Global Catalogue of Microorganisms (GCM) 10K type strain sequencing project: providing services to taxonomists for standard genome sequencing and annotation.</title>
        <authorList>
            <consortium name="The Broad Institute Genomics Platform"/>
            <consortium name="The Broad Institute Genome Sequencing Center for Infectious Disease"/>
            <person name="Wu L."/>
            <person name="Ma J."/>
        </authorList>
    </citation>
    <scope>NUCLEOTIDE SEQUENCE [LARGE SCALE GENOMIC DNA]</scope>
    <source>
        <strain evidence="4">JCM 31920</strain>
    </source>
</reference>
<evidence type="ECO:0000313" key="4">
    <source>
        <dbReference type="Proteomes" id="UP001501508"/>
    </source>
</evidence>
<protein>
    <submittedName>
        <fullName evidence="3">Glycosyltransferase family 4 protein</fullName>
    </submittedName>
</protein>
<evidence type="ECO:0000313" key="3">
    <source>
        <dbReference type="EMBL" id="GAA4447553.1"/>
    </source>
</evidence>